<dbReference type="Proteomes" id="UP000294829">
    <property type="component" value="Unassembled WGS sequence"/>
</dbReference>
<evidence type="ECO:0000313" key="3">
    <source>
        <dbReference type="Proteomes" id="UP000294829"/>
    </source>
</evidence>
<evidence type="ECO:0000313" key="2">
    <source>
        <dbReference type="EMBL" id="TDK66131.1"/>
    </source>
</evidence>
<organism evidence="2 3">
    <name type="scientific">Sapientia aquatica</name>
    <dbReference type="NCBI Taxonomy" id="1549640"/>
    <lineage>
        <taxon>Bacteria</taxon>
        <taxon>Pseudomonadati</taxon>
        <taxon>Pseudomonadota</taxon>
        <taxon>Betaproteobacteria</taxon>
        <taxon>Burkholderiales</taxon>
        <taxon>Oxalobacteraceae</taxon>
        <taxon>Sapientia</taxon>
    </lineage>
</organism>
<dbReference type="OrthoDB" id="9813502at2"/>
<proteinExistence type="predicted"/>
<comment type="caution">
    <text evidence="2">The sequence shown here is derived from an EMBL/GenBank/DDBJ whole genome shotgun (WGS) entry which is preliminary data.</text>
</comment>
<name>A0A4R5W1Q8_9BURK</name>
<dbReference type="Pfam" id="PF04233">
    <property type="entry name" value="Phage_Mu_F"/>
    <property type="match status" value="1"/>
</dbReference>
<keyword evidence="3" id="KW-1185">Reference proteome</keyword>
<sequence>MNPADLKAVLTMVPERAISYLRGKGYHIGWDWRETLGAAHARAFTVAKVTRMDILRDIRNGLTNAMADGNPKKQFIQDIAPILQAKGWWGKQIVVDSAGNAQPVQLGSPRRLATIYQTNLQSAYMAGRYAEMKEETDTHPYWRYIAVLDGRTRSSHAALHNKIYRHDDPVWDSIAPPNGFNCRCRFVAVSADAVKRNGWTVNSSAGQITEDIVPIGRDPKTGATYQDTITRVRVPTEGRKFRIFSPDAGFNSGPMASHVMDELLYKRAQEALANDAQVFAAIEQTLLSPVRQAAWESLIERSLKTGFASGQTMSIGVMHPAEIAYAKAQGADVASGIIYVGDRLLASAKAARHTAAGNALSAAEWKALPAKLANPAMVLWDRYGQTMIYVIGPAGGNSQTKTTKTVVRFSKNKMGGQQIDDAATVFIVQNADIQSGLKSGMYTRIR</sequence>
<dbReference type="EMBL" id="SMYL01000004">
    <property type="protein sequence ID" value="TDK66131.1"/>
    <property type="molecule type" value="Genomic_DNA"/>
</dbReference>
<dbReference type="AlphaFoldDB" id="A0A4R5W1Q8"/>
<protein>
    <submittedName>
        <fullName evidence="2">Phage head morphogenesis protein</fullName>
    </submittedName>
</protein>
<feature type="domain" description="Phage head morphogenesis" evidence="1">
    <location>
        <begin position="57"/>
        <end position="186"/>
    </location>
</feature>
<accession>A0A4R5W1Q8</accession>
<reference evidence="2 3" key="1">
    <citation type="submission" date="2019-03" db="EMBL/GenBank/DDBJ databases">
        <title>Sapientia aquatica gen. nov., sp. nov., isolated from a crater lake.</title>
        <authorList>
            <person name="Felfoldi T."/>
            <person name="Szabo A."/>
            <person name="Toth E."/>
            <person name="Schumann P."/>
            <person name="Keki Z."/>
            <person name="Marialigeti K."/>
            <person name="Mathe I."/>
        </authorList>
    </citation>
    <scope>NUCLEOTIDE SEQUENCE [LARGE SCALE GENOMIC DNA]</scope>
    <source>
        <strain evidence="2 3">SA-152</strain>
    </source>
</reference>
<gene>
    <name evidence="2" type="ORF">E2I14_10360</name>
</gene>
<dbReference type="NCBIfam" id="TIGR01641">
    <property type="entry name" value="phageSPP1_gp7"/>
    <property type="match status" value="1"/>
</dbReference>
<dbReference type="InterPro" id="IPR006528">
    <property type="entry name" value="Phage_head_morphogenesis_dom"/>
</dbReference>
<evidence type="ECO:0000259" key="1">
    <source>
        <dbReference type="Pfam" id="PF04233"/>
    </source>
</evidence>